<dbReference type="PANTHER" id="PTHR18952:SF200">
    <property type="entry name" value="CARBONIC ANHYDRASE"/>
    <property type="match status" value="1"/>
</dbReference>
<dbReference type="Gene3D" id="3.10.200.10">
    <property type="entry name" value="Alpha carbonic anhydrase"/>
    <property type="match status" value="3"/>
</dbReference>
<feature type="domain" description="Alpha-carbonic anhydrase" evidence="6">
    <location>
        <begin position="1"/>
        <end position="154"/>
    </location>
</feature>
<keyword evidence="4" id="KW-0456">Lyase</keyword>
<dbReference type="SUPFAM" id="SSF51069">
    <property type="entry name" value="Carbonic anhydrase"/>
    <property type="match status" value="3"/>
</dbReference>
<dbReference type="EC" id="4.2.1.1" evidence="4"/>
<feature type="region of interest" description="Disordered" evidence="5">
    <location>
        <begin position="695"/>
        <end position="732"/>
    </location>
</feature>
<dbReference type="PROSITE" id="PS51144">
    <property type="entry name" value="ALPHA_CA_2"/>
    <property type="match status" value="2"/>
</dbReference>
<comment type="caution">
    <text evidence="7">The sequence shown here is derived from an EMBL/GenBank/DDBJ whole genome shotgun (WGS) entry which is preliminary data.</text>
</comment>
<dbReference type="InterPro" id="IPR018338">
    <property type="entry name" value="Carbonic_anhydrase_a-class_CS"/>
</dbReference>
<dbReference type="PROSITE" id="PS00162">
    <property type="entry name" value="ALPHA_CA_1"/>
    <property type="match status" value="1"/>
</dbReference>
<keyword evidence="3 4" id="KW-0862">Zinc</keyword>
<reference evidence="7 8" key="1">
    <citation type="submission" date="2020-03" db="EMBL/GenBank/DDBJ databases">
        <title>Dissostichus mawsoni Genome sequencing and assembly.</title>
        <authorList>
            <person name="Park H."/>
        </authorList>
    </citation>
    <scope>NUCLEOTIDE SEQUENCE [LARGE SCALE GENOMIC DNA]</scope>
    <source>
        <strain evidence="7">DM0001</strain>
        <tissue evidence="7">Muscle</tissue>
    </source>
</reference>
<evidence type="ECO:0000256" key="3">
    <source>
        <dbReference type="ARBA" id="ARBA00022833"/>
    </source>
</evidence>
<sequence>MCVTSVYALTHPLSSVKFKLDDDAHSQFEERSNYAAGHEKSEGIAAMAHTENGDPSPAWSSLTSYLTNVIETNVITEHNISIDDLIKDVDLTKFYRYMGSLTTPNCNEAVVWTVFHEPINIHKTLIQKFPEKAGFRNVYRPTQALNGRQVLASPATPLPSHPWCYHDHCEYTQSEWSRLPNAYCAGESQSPINIAKSSAVKEEKLGAFHFEKFDDKHVIEKIINTGHTVKCVLKEGVEVSGGGLGHGFSTLQLHFHWGAHDSEGSEHTVDSKRYPMEMHIVNKRKDLTLQKALQTTDGLAVLGFFIEATSAKEKSRSSSEQGASSSDMDAWTKLTSYLSAIKNISSEVNVTEEISIDDLLGSVNRESYYRYNGSLTTPSCNQAVVWTVFKEVFTAGPSTPRQPQPEPPSPSHCCSHELAFIPRYCMRPRPSVHCATGTGDTQWPTLFPSYCAGSRQSPIDIVSASATADSNLTAFTFTNYDSSSALKEIKNTGKTDFRRGYVRSLRQPAVHLHWGNGSSVPGSEHTVNGKRYPMEPSVRNVPLKSHFKLFLSLSLSLSLSQLHIVNSKATYNGDTALAVKDSTGLAALGFFIEEMSGNAIGQPAKWNVLSSYLSEIVTSGQSYAVPSGISLDDLLKGVDRSKYYRYLGSLTTPTCNEAVVWTVFKDTIKVSKDVIDRFSTTVRIADDSSALMSKSSEASSQRNLSQPSPPAPLRILSGANGPENDEDPFKSQLHSFGMRGVEVTGGAGHLSQSTAMDLDMTTSWFSPPFFSTQ</sequence>
<dbReference type="SMART" id="SM01057">
    <property type="entry name" value="Carb_anhydrase"/>
    <property type="match status" value="3"/>
</dbReference>
<evidence type="ECO:0000313" key="8">
    <source>
        <dbReference type="Proteomes" id="UP000518266"/>
    </source>
</evidence>
<dbReference type="GO" id="GO:0008270">
    <property type="term" value="F:zinc ion binding"/>
    <property type="evidence" value="ECO:0007669"/>
    <property type="project" value="UniProtKB-UniRule"/>
</dbReference>
<dbReference type="InterPro" id="IPR001148">
    <property type="entry name" value="CA_dom"/>
</dbReference>
<dbReference type="EMBL" id="JAAKFY010000008">
    <property type="protein sequence ID" value="KAF3853532.1"/>
    <property type="molecule type" value="Genomic_DNA"/>
</dbReference>
<protein>
    <recommendedName>
        <fullName evidence="4">Carbonic anhydrase</fullName>
        <ecNumber evidence="4">4.2.1.1</ecNumber>
    </recommendedName>
</protein>
<evidence type="ECO:0000256" key="4">
    <source>
        <dbReference type="RuleBase" id="RU367011"/>
    </source>
</evidence>
<dbReference type="InterPro" id="IPR036398">
    <property type="entry name" value="CA_dom_sf"/>
</dbReference>
<evidence type="ECO:0000256" key="1">
    <source>
        <dbReference type="ARBA" id="ARBA00010718"/>
    </source>
</evidence>
<dbReference type="Pfam" id="PF00194">
    <property type="entry name" value="Carb_anhydrase"/>
    <property type="match status" value="4"/>
</dbReference>
<dbReference type="PANTHER" id="PTHR18952">
    <property type="entry name" value="CARBONIC ANHYDRASE"/>
    <property type="match status" value="1"/>
</dbReference>
<comment type="catalytic activity">
    <reaction evidence="4">
        <text>hydrogencarbonate + H(+) = CO2 + H2O</text>
        <dbReference type="Rhea" id="RHEA:10748"/>
        <dbReference type="ChEBI" id="CHEBI:15377"/>
        <dbReference type="ChEBI" id="CHEBI:15378"/>
        <dbReference type="ChEBI" id="CHEBI:16526"/>
        <dbReference type="ChEBI" id="CHEBI:17544"/>
        <dbReference type="EC" id="4.2.1.1"/>
    </reaction>
</comment>
<evidence type="ECO:0000313" key="7">
    <source>
        <dbReference type="EMBL" id="KAF3853532.1"/>
    </source>
</evidence>
<dbReference type="GO" id="GO:0005886">
    <property type="term" value="C:plasma membrane"/>
    <property type="evidence" value="ECO:0007669"/>
    <property type="project" value="TreeGrafter"/>
</dbReference>
<keyword evidence="8" id="KW-1185">Reference proteome</keyword>
<evidence type="ECO:0000259" key="6">
    <source>
        <dbReference type="PROSITE" id="PS51144"/>
    </source>
</evidence>
<accession>A0A7J5YVB2</accession>
<organism evidence="7 8">
    <name type="scientific">Dissostichus mawsoni</name>
    <name type="common">Antarctic cod</name>
    <dbReference type="NCBI Taxonomy" id="36200"/>
    <lineage>
        <taxon>Eukaryota</taxon>
        <taxon>Metazoa</taxon>
        <taxon>Chordata</taxon>
        <taxon>Craniata</taxon>
        <taxon>Vertebrata</taxon>
        <taxon>Euteleostomi</taxon>
        <taxon>Actinopterygii</taxon>
        <taxon>Neopterygii</taxon>
        <taxon>Teleostei</taxon>
        <taxon>Neoteleostei</taxon>
        <taxon>Acanthomorphata</taxon>
        <taxon>Eupercaria</taxon>
        <taxon>Perciformes</taxon>
        <taxon>Notothenioidei</taxon>
        <taxon>Nototheniidae</taxon>
        <taxon>Dissostichus</taxon>
    </lineage>
</organism>
<dbReference type="OrthoDB" id="429145at2759"/>
<evidence type="ECO:0000256" key="5">
    <source>
        <dbReference type="SAM" id="MobiDB-lite"/>
    </source>
</evidence>
<feature type="domain" description="Alpha-carbonic anhydrase" evidence="6">
    <location>
        <begin position="161"/>
        <end position="717"/>
    </location>
</feature>
<comment type="cofactor">
    <cofactor evidence="4">
        <name>Zn(2+)</name>
        <dbReference type="ChEBI" id="CHEBI:29105"/>
    </cofactor>
</comment>
<proteinExistence type="inferred from homology"/>
<evidence type="ECO:0000256" key="2">
    <source>
        <dbReference type="ARBA" id="ARBA00022723"/>
    </source>
</evidence>
<comment type="function">
    <text evidence="4">Reversible hydration of carbon dioxide.</text>
</comment>
<keyword evidence="2 4" id="KW-0479">Metal-binding</keyword>
<dbReference type="AlphaFoldDB" id="A0A7J5YVB2"/>
<name>A0A7J5YVB2_DISMA</name>
<comment type="similarity">
    <text evidence="1 4">Belongs to the alpha-carbonic anhydrase family.</text>
</comment>
<gene>
    <name evidence="7" type="ORF">F7725_014220</name>
</gene>
<dbReference type="InterPro" id="IPR023561">
    <property type="entry name" value="Carbonic_anhydrase_a-class"/>
</dbReference>
<dbReference type="Proteomes" id="UP000518266">
    <property type="component" value="Unassembled WGS sequence"/>
</dbReference>
<dbReference type="GO" id="GO:0004089">
    <property type="term" value="F:carbonate dehydratase activity"/>
    <property type="evidence" value="ECO:0007669"/>
    <property type="project" value="UniProtKB-UniRule"/>
</dbReference>